<name>A0A409V9J7_9AGAR</name>
<proteinExistence type="predicted"/>
<protein>
    <recommendedName>
        <fullName evidence="1">F-box domain-containing protein</fullName>
    </recommendedName>
</protein>
<comment type="caution">
    <text evidence="2">The sequence shown here is derived from an EMBL/GenBank/DDBJ whole genome shotgun (WGS) entry which is preliminary data.</text>
</comment>
<dbReference type="SMART" id="SM00256">
    <property type="entry name" value="FBOX"/>
    <property type="match status" value="2"/>
</dbReference>
<dbReference type="Proteomes" id="UP000284842">
    <property type="component" value="Unassembled WGS sequence"/>
</dbReference>
<reference evidence="2 3" key="1">
    <citation type="journal article" date="2018" name="Evol. Lett.">
        <title>Horizontal gene cluster transfer increased hallucinogenic mushroom diversity.</title>
        <authorList>
            <person name="Reynolds H.T."/>
            <person name="Vijayakumar V."/>
            <person name="Gluck-Thaler E."/>
            <person name="Korotkin H.B."/>
            <person name="Matheny P.B."/>
            <person name="Slot J.C."/>
        </authorList>
    </citation>
    <scope>NUCLEOTIDE SEQUENCE [LARGE SCALE GENOMIC DNA]</scope>
    <source>
        <strain evidence="2 3">2629</strain>
    </source>
</reference>
<accession>A0A409V9J7</accession>
<dbReference type="AlphaFoldDB" id="A0A409V9J7"/>
<dbReference type="InParanoid" id="A0A409V9J7"/>
<gene>
    <name evidence="2" type="ORF">CVT24_005661</name>
</gene>
<feature type="domain" description="F-box" evidence="1">
    <location>
        <begin position="428"/>
        <end position="474"/>
    </location>
</feature>
<dbReference type="EMBL" id="NHTK01006124">
    <property type="protein sequence ID" value="PPQ63396.1"/>
    <property type="molecule type" value="Genomic_DNA"/>
</dbReference>
<dbReference type="InterPro" id="IPR001810">
    <property type="entry name" value="F-box_dom"/>
</dbReference>
<dbReference type="SUPFAM" id="SSF81383">
    <property type="entry name" value="F-box domain"/>
    <property type="match status" value="1"/>
</dbReference>
<keyword evidence="3" id="KW-1185">Reference proteome</keyword>
<dbReference type="InterPro" id="IPR036047">
    <property type="entry name" value="F-box-like_dom_sf"/>
</dbReference>
<evidence type="ECO:0000313" key="2">
    <source>
        <dbReference type="EMBL" id="PPQ63396.1"/>
    </source>
</evidence>
<dbReference type="PROSITE" id="PS50181">
    <property type="entry name" value="FBOX"/>
    <property type="match status" value="1"/>
</dbReference>
<dbReference type="OrthoDB" id="3068592at2759"/>
<evidence type="ECO:0000259" key="1">
    <source>
        <dbReference type="PROSITE" id="PS50181"/>
    </source>
</evidence>
<sequence length="895" mass="101473">MTFHANLENICFDVLVEIMLLLDWKDILKLRQLSSTLDLATRERALWFNLVRSSPTRFMLPKQMHRSSYTAAILPGGRWFLQVDEHLQVLYMDLDTLDSPWQTLIPASVDPSIACPYRYAPLNSVLDIDLDAEHTTFNIAILTPFRLEDGPPFLVTRFTIWHCTTDFDENGCITGLKAVVLSTFEERTICFNMRNVDLRGDFIAYSNYFVVVVDWKLANGCTEKLPRFCFPVMPSQLEKLCILPNKQLLYMTLFRWRIISWVNLPLTHDLLVDIFHHAICPQYPSPPDIPTSLLAEKPPLFINGSIPLHIQGDTISLVNFGLDLTHTSFRLPDPSSPSLISMKTTILEQKVRLGGNFDINARCGLIHSTDDSLLTATYDIPQDGSPASLNTYICANLPSMVHQSGEETFYTAIDGDRNLSHTTVVPVQPNLEKVPLDILLEVISLLEWHEILQLRQVSKSLCAATHERTIWYNIIKSSPSRFLLQKQMRRCSSQELEEAYLRTQLASRRWVKPTIPRRVDARLGLEYTSLHNTAILPGGRWLLQLDKNLQVLYMDLDTPESTWQTLITASLDPSTPRPALSPSLRLILDIDYEAEHTVFNIAIPTPYQLEGGPPFLVTKFTIWGCATHFDDNGCAVGLKAAQLSTFEERSIRFALDMVHLRGDFIVYPTSFIVVIDWKLANGYSEKLPRFCFPATGFTLKELYILPKKQLFCMGEIQWTVMSWRNLPLTTDILLDRYQYPLRSQYSAPPDVCVSMLSDRPPLLHGLTLLHIQGDSVILTNTVNNLIYISFKLPNPTSPSPFSIKSTVIHKHFPYTGCFDVGSLCGLMCPNNNSIVTTVYELPGEGTHPSHSMFTWADISSPILAPKNLLYMAVDGVSRRCLIASYSEGDFQVIDF</sequence>
<evidence type="ECO:0000313" key="3">
    <source>
        <dbReference type="Proteomes" id="UP000284842"/>
    </source>
</evidence>
<organism evidence="2 3">
    <name type="scientific">Panaeolus cyanescens</name>
    <dbReference type="NCBI Taxonomy" id="181874"/>
    <lineage>
        <taxon>Eukaryota</taxon>
        <taxon>Fungi</taxon>
        <taxon>Dikarya</taxon>
        <taxon>Basidiomycota</taxon>
        <taxon>Agaricomycotina</taxon>
        <taxon>Agaricomycetes</taxon>
        <taxon>Agaricomycetidae</taxon>
        <taxon>Agaricales</taxon>
        <taxon>Agaricineae</taxon>
        <taxon>Galeropsidaceae</taxon>
        <taxon>Panaeolus</taxon>
    </lineage>
</organism>